<dbReference type="GO" id="GO:0004123">
    <property type="term" value="F:cystathionine gamma-lyase activity"/>
    <property type="evidence" value="ECO:0007669"/>
    <property type="project" value="TreeGrafter"/>
</dbReference>
<dbReference type="InterPro" id="IPR015424">
    <property type="entry name" value="PyrdxlP-dep_Trfase"/>
</dbReference>
<organism evidence="4 5">
    <name type="scientific">Candidatus Aeolococcus gillhamiae</name>
    <dbReference type="NCBI Taxonomy" id="3127015"/>
    <lineage>
        <taxon>Bacteria</taxon>
        <taxon>Bacillati</taxon>
        <taxon>Candidatus Dormiibacterota</taxon>
        <taxon>Candidatus Dormibacteria</taxon>
        <taxon>Candidatus Aeolococcales</taxon>
        <taxon>Candidatus Aeolococcaceae</taxon>
        <taxon>Candidatus Aeolococcus</taxon>
    </lineage>
</organism>
<comment type="similarity">
    <text evidence="3">Belongs to the trans-sulfuration enzymes family.</text>
</comment>
<reference evidence="4 5" key="1">
    <citation type="submission" date="2020-10" db="EMBL/GenBank/DDBJ databases">
        <title>Ca. Dormibacterota MAGs.</title>
        <authorList>
            <person name="Montgomery K."/>
        </authorList>
    </citation>
    <scope>NUCLEOTIDE SEQUENCE [LARGE SCALE GENOMIC DNA]</scope>
    <source>
        <strain evidence="4">SC8812_S17_18</strain>
    </source>
</reference>
<dbReference type="GO" id="GO:0019346">
    <property type="term" value="P:transsulfuration"/>
    <property type="evidence" value="ECO:0007669"/>
    <property type="project" value="InterPro"/>
</dbReference>
<dbReference type="Pfam" id="PF01053">
    <property type="entry name" value="Cys_Met_Meta_PP"/>
    <property type="match status" value="1"/>
</dbReference>
<proteinExistence type="inferred from homology"/>
<feature type="non-terminal residue" evidence="4">
    <location>
        <position position="281"/>
    </location>
</feature>
<dbReference type="GO" id="GO:0019343">
    <property type="term" value="P:cysteine biosynthetic process via cystathionine"/>
    <property type="evidence" value="ECO:0007669"/>
    <property type="project" value="TreeGrafter"/>
</dbReference>
<name>A0A934K6E8_9BACT</name>
<evidence type="ECO:0000313" key="5">
    <source>
        <dbReference type="Proteomes" id="UP000606991"/>
    </source>
</evidence>
<accession>A0A934K6E8</accession>
<keyword evidence="4" id="KW-0808">Transferase</keyword>
<dbReference type="PANTHER" id="PTHR11808">
    <property type="entry name" value="TRANS-SULFURATION ENZYME FAMILY MEMBER"/>
    <property type="match status" value="1"/>
</dbReference>
<dbReference type="GO" id="GO:0030170">
    <property type="term" value="F:pyridoxal phosphate binding"/>
    <property type="evidence" value="ECO:0007669"/>
    <property type="project" value="InterPro"/>
</dbReference>
<comment type="cofactor">
    <cofactor evidence="1 3">
        <name>pyridoxal 5'-phosphate</name>
        <dbReference type="ChEBI" id="CHEBI:597326"/>
    </cofactor>
</comment>
<dbReference type="InterPro" id="IPR000277">
    <property type="entry name" value="Cys/Met-Metab_PyrdxlP-dep_enz"/>
</dbReference>
<dbReference type="Gene3D" id="3.40.640.10">
    <property type="entry name" value="Type I PLP-dependent aspartate aminotransferase-like (Major domain)"/>
    <property type="match status" value="1"/>
</dbReference>
<dbReference type="Proteomes" id="UP000606991">
    <property type="component" value="Unassembled WGS sequence"/>
</dbReference>
<sequence length="281" mass="28220">MSDDIRLAAIRAGAVPAGGDEGRDLVAPPALSSARSYPDLDALDAAMEADPRVYRRYSNESVALLEATLAALETPGGGEAPVARVTASGQAALLLLVSAAAMSGRRRVVLVRPCYGATEALLVGPLAALGMATTVVDLPVDGGADAGALVAAVGGPDVAVVVVEIVTNPLLTVVDVPAVAAAARACGAVCLVDSTFATPFLFQPLAHGADLVLHSLTKHLGGHSDVLGGVALASPQSEAAGWLDATSRSLGAVLSPFDAWLTLRGLRTAPLRVERGNATAA</sequence>
<dbReference type="RefSeq" id="WP_337314502.1">
    <property type="nucleotide sequence ID" value="NZ_JAEKNS010000163.1"/>
</dbReference>
<dbReference type="GO" id="GO:0016740">
    <property type="term" value="F:transferase activity"/>
    <property type="evidence" value="ECO:0007669"/>
    <property type="project" value="UniProtKB-KW"/>
</dbReference>
<keyword evidence="2 3" id="KW-0663">Pyridoxal phosphate</keyword>
<dbReference type="EMBL" id="JAEKNS010000163">
    <property type="protein sequence ID" value="MBJ7596453.1"/>
    <property type="molecule type" value="Genomic_DNA"/>
</dbReference>
<evidence type="ECO:0000313" key="4">
    <source>
        <dbReference type="EMBL" id="MBJ7596453.1"/>
    </source>
</evidence>
<dbReference type="InterPro" id="IPR015421">
    <property type="entry name" value="PyrdxlP-dep_Trfase_major"/>
</dbReference>
<evidence type="ECO:0000256" key="1">
    <source>
        <dbReference type="ARBA" id="ARBA00001933"/>
    </source>
</evidence>
<dbReference type="GO" id="GO:0005737">
    <property type="term" value="C:cytoplasm"/>
    <property type="evidence" value="ECO:0007669"/>
    <property type="project" value="TreeGrafter"/>
</dbReference>
<comment type="caution">
    <text evidence="4">The sequence shown here is derived from an EMBL/GenBank/DDBJ whole genome shotgun (WGS) entry which is preliminary data.</text>
</comment>
<evidence type="ECO:0000256" key="2">
    <source>
        <dbReference type="ARBA" id="ARBA00022898"/>
    </source>
</evidence>
<protein>
    <submittedName>
        <fullName evidence="4">PLP-dependent transferase</fullName>
    </submittedName>
</protein>
<dbReference type="SUPFAM" id="SSF53383">
    <property type="entry name" value="PLP-dependent transferases"/>
    <property type="match status" value="1"/>
</dbReference>
<dbReference type="PANTHER" id="PTHR11808:SF85">
    <property type="entry name" value="CYSTATHIONINE GAMMA-LYASE-RELATED"/>
    <property type="match status" value="1"/>
</dbReference>
<gene>
    <name evidence="4" type="ORF">JF886_16625</name>
</gene>
<dbReference type="AlphaFoldDB" id="A0A934K6E8"/>
<evidence type="ECO:0000256" key="3">
    <source>
        <dbReference type="RuleBase" id="RU362118"/>
    </source>
</evidence>